<dbReference type="STRING" id="1189325.SAMN04488119_10455"/>
<evidence type="ECO:0000313" key="1">
    <source>
        <dbReference type="EMBL" id="SHN64895.1"/>
    </source>
</evidence>
<reference evidence="1 2" key="1">
    <citation type="submission" date="2016-12" db="EMBL/GenBank/DDBJ databases">
        <authorList>
            <person name="Song W.-J."/>
            <person name="Kurnit D.M."/>
        </authorList>
    </citation>
    <scope>NUCLEOTIDE SEQUENCE [LARGE SCALE GENOMIC DNA]</scope>
    <source>
        <strain evidence="1 2">CGMCC 1.10808</strain>
    </source>
</reference>
<dbReference type="EMBL" id="FRDL01000004">
    <property type="protein sequence ID" value="SHN64895.1"/>
    <property type="molecule type" value="Genomic_DNA"/>
</dbReference>
<protein>
    <submittedName>
        <fullName evidence="1">LPS-assembly lipoprotein</fullName>
    </submittedName>
</protein>
<sequence length="166" mass="17574">MSCSERRRLCAALLAAATLGACGFAPMNRAGSGPALALGAIALDVPTDRLGFALREAVERRLGRAGPDAPLRLTAELSFSSSGLAITDDNSITRYVLRGRSRYILTGGEDFAPVSGFVEAVTAYSATGSLFATRAAERDAQERLARELGERIADRVLAELSRRAQT</sequence>
<keyword evidence="1" id="KW-0449">Lipoprotein</keyword>
<dbReference type="OrthoDB" id="7629596at2"/>
<organism evidence="1 2">
    <name type="scientific">Oceanicella actignis</name>
    <dbReference type="NCBI Taxonomy" id="1189325"/>
    <lineage>
        <taxon>Bacteria</taxon>
        <taxon>Pseudomonadati</taxon>
        <taxon>Pseudomonadota</taxon>
        <taxon>Alphaproteobacteria</taxon>
        <taxon>Rhodobacterales</taxon>
        <taxon>Paracoccaceae</taxon>
        <taxon>Oceanicella</taxon>
    </lineage>
</organism>
<dbReference type="GO" id="GO:0019867">
    <property type="term" value="C:outer membrane"/>
    <property type="evidence" value="ECO:0007669"/>
    <property type="project" value="InterPro"/>
</dbReference>
<dbReference type="Gene3D" id="3.30.160.150">
    <property type="entry name" value="Lipoprotein like domain"/>
    <property type="match status" value="1"/>
</dbReference>
<dbReference type="Pfam" id="PF04390">
    <property type="entry name" value="LptE"/>
    <property type="match status" value="1"/>
</dbReference>
<evidence type="ECO:0000313" key="2">
    <source>
        <dbReference type="Proteomes" id="UP000184066"/>
    </source>
</evidence>
<dbReference type="AlphaFoldDB" id="A0A1M7T2A6"/>
<dbReference type="GO" id="GO:0043165">
    <property type="term" value="P:Gram-negative-bacterium-type cell outer membrane assembly"/>
    <property type="evidence" value="ECO:0007669"/>
    <property type="project" value="InterPro"/>
</dbReference>
<dbReference type="RefSeq" id="WP_072747030.1">
    <property type="nucleotide sequence ID" value="NZ_FOHL01000004.1"/>
</dbReference>
<keyword evidence="2" id="KW-1185">Reference proteome</keyword>
<dbReference type="PROSITE" id="PS51257">
    <property type="entry name" value="PROKAR_LIPOPROTEIN"/>
    <property type="match status" value="1"/>
</dbReference>
<dbReference type="InterPro" id="IPR007485">
    <property type="entry name" value="LPS_assembly_LptE"/>
</dbReference>
<dbReference type="Proteomes" id="UP000184066">
    <property type="component" value="Unassembled WGS sequence"/>
</dbReference>
<proteinExistence type="predicted"/>
<accession>A0A1M7T2A6</accession>
<gene>
    <name evidence="1" type="ORF">SAMN05216200_10455</name>
</gene>
<name>A0A1M7T2A6_9RHOB</name>